<evidence type="ECO:0000313" key="2">
    <source>
        <dbReference type="EMBL" id="SCB39589.1"/>
    </source>
</evidence>
<protein>
    <submittedName>
        <fullName evidence="2">SnoaL-like domain-containing protein</fullName>
    </submittedName>
</protein>
<organism evidence="2 3">
    <name type="scientific">Rhizobium miluonense</name>
    <dbReference type="NCBI Taxonomy" id="411945"/>
    <lineage>
        <taxon>Bacteria</taxon>
        <taxon>Pseudomonadati</taxon>
        <taxon>Pseudomonadota</taxon>
        <taxon>Alphaproteobacteria</taxon>
        <taxon>Hyphomicrobiales</taxon>
        <taxon>Rhizobiaceae</taxon>
        <taxon>Rhizobium/Agrobacterium group</taxon>
        <taxon>Rhizobium</taxon>
    </lineage>
</organism>
<sequence>MSYDVATLLTRNLHEVFGEGDDARRRAVVNEIFTEDAVFYEPNGVYRGRDEIVRIAGVIRATHPSFRYTALKAPEVLHDRAGRVQWVSGAPGASPAYAGTDVIVARQGRIAEIYLFFDPLPL</sequence>
<proteinExistence type="predicted"/>
<dbReference type="InterPro" id="IPR037401">
    <property type="entry name" value="SnoaL-like"/>
</dbReference>
<dbReference type="InterPro" id="IPR032710">
    <property type="entry name" value="NTF2-like_dom_sf"/>
</dbReference>
<dbReference type="STRING" id="411945.GA0061102_103052"/>
<reference evidence="3" key="1">
    <citation type="submission" date="2016-08" db="EMBL/GenBank/DDBJ databases">
        <authorList>
            <person name="Varghese N."/>
            <person name="Submissions Spin"/>
        </authorList>
    </citation>
    <scope>NUCLEOTIDE SEQUENCE [LARGE SCALE GENOMIC DNA]</scope>
    <source>
        <strain evidence="3">HAMBI 2971</strain>
    </source>
</reference>
<keyword evidence="3" id="KW-1185">Reference proteome</keyword>
<dbReference type="Pfam" id="PF12680">
    <property type="entry name" value="SnoaL_2"/>
    <property type="match status" value="1"/>
</dbReference>
<feature type="domain" description="SnoaL-like" evidence="1">
    <location>
        <begin position="16"/>
        <end position="113"/>
    </location>
</feature>
<dbReference type="RefSeq" id="WP_092853101.1">
    <property type="nucleotide sequence ID" value="NZ_FMAH01000030.1"/>
</dbReference>
<evidence type="ECO:0000259" key="1">
    <source>
        <dbReference type="Pfam" id="PF12680"/>
    </source>
</evidence>
<accession>A0A1C3WHZ7</accession>
<dbReference type="Gene3D" id="3.10.450.50">
    <property type="match status" value="1"/>
</dbReference>
<evidence type="ECO:0000313" key="3">
    <source>
        <dbReference type="Proteomes" id="UP000199435"/>
    </source>
</evidence>
<dbReference type="SUPFAM" id="SSF54427">
    <property type="entry name" value="NTF2-like"/>
    <property type="match status" value="1"/>
</dbReference>
<gene>
    <name evidence="2" type="ORF">GA0061102_103052</name>
</gene>
<dbReference type="EMBL" id="FMAH01000030">
    <property type="protein sequence ID" value="SCB39589.1"/>
    <property type="molecule type" value="Genomic_DNA"/>
</dbReference>
<dbReference type="AlphaFoldDB" id="A0A1C3WHZ7"/>
<dbReference type="Proteomes" id="UP000199435">
    <property type="component" value="Unassembled WGS sequence"/>
</dbReference>
<name>A0A1C3WHZ7_9HYPH</name>
<dbReference type="OrthoDB" id="7064268at2"/>